<evidence type="ECO:0000256" key="6">
    <source>
        <dbReference type="ARBA" id="ARBA00022670"/>
    </source>
</evidence>
<dbReference type="NCBIfam" id="NF002076">
    <property type="entry name" value="PRK00913.2-3"/>
    <property type="match status" value="1"/>
</dbReference>
<evidence type="ECO:0000313" key="11">
    <source>
        <dbReference type="Proteomes" id="UP001164929"/>
    </source>
</evidence>
<dbReference type="Gene3D" id="3.40.630.10">
    <property type="entry name" value="Zn peptidases"/>
    <property type="match status" value="1"/>
</dbReference>
<organism evidence="10 11">
    <name type="scientific">Populus alba x Populus x berolinensis</name>
    <dbReference type="NCBI Taxonomy" id="444605"/>
    <lineage>
        <taxon>Eukaryota</taxon>
        <taxon>Viridiplantae</taxon>
        <taxon>Streptophyta</taxon>
        <taxon>Embryophyta</taxon>
        <taxon>Tracheophyta</taxon>
        <taxon>Spermatophyta</taxon>
        <taxon>Magnoliopsida</taxon>
        <taxon>eudicotyledons</taxon>
        <taxon>Gunneridae</taxon>
        <taxon>Pentapetalae</taxon>
        <taxon>rosids</taxon>
        <taxon>fabids</taxon>
        <taxon>Malpighiales</taxon>
        <taxon>Salicaceae</taxon>
        <taxon>Saliceae</taxon>
        <taxon>Populus</taxon>
    </lineage>
</organism>
<evidence type="ECO:0000256" key="8">
    <source>
        <dbReference type="ARBA" id="ARBA00022801"/>
    </source>
</evidence>
<accession>A0AAD6QPG8</accession>
<dbReference type="AlphaFoldDB" id="A0AAD6QPG8"/>
<dbReference type="Proteomes" id="UP001164929">
    <property type="component" value="Chromosome 6"/>
</dbReference>
<dbReference type="InterPro" id="IPR023042">
    <property type="entry name" value="Peptidase_M17_leu_NH2_pept"/>
</dbReference>
<evidence type="ECO:0000256" key="1">
    <source>
        <dbReference type="ARBA" id="ARBA00000135"/>
    </source>
</evidence>
<proteinExistence type="inferred from homology"/>
<dbReference type="Pfam" id="PF00883">
    <property type="entry name" value="Peptidase_M17"/>
    <property type="match status" value="1"/>
</dbReference>
<dbReference type="Gene3D" id="3.40.220.10">
    <property type="entry name" value="Leucine Aminopeptidase, subunit E, domain 1"/>
    <property type="match status" value="1"/>
</dbReference>
<keyword evidence="8" id="KW-0378">Hydrolase</keyword>
<evidence type="ECO:0000256" key="5">
    <source>
        <dbReference type="ARBA" id="ARBA00022438"/>
    </source>
</evidence>
<protein>
    <submittedName>
        <fullName evidence="10">Leucine aminopeptidase 1-like</fullName>
    </submittedName>
</protein>
<dbReference type="CDD" id="cd00433">
    <property type="entry name" value="Peptidase_M17"/>
    <property type="match status" value="1"/>
</dbReference>
<comment type="catalytic activity">
    <reaction evidence="1">
        <text>Release of an N-terminal amino acid, Xaa-|-Yaa-, in which Xaa is preferably Leu, but may be other amino acids including Pro although not Arg or Lys, and Yaa may be Pro. Amino acid amides and methyl esters are also readily hydrolyzed, but rates on arylamides are exceedingly low.</text>
        <dbReference type="EC" id="3.4.11.1"/>
    </reaction>
</comment>
<dbReference type="PANTHER" id="PTHR11963">
    <property type="entry name" value="LEUCINE AMINOPEPTIDASE-RELATED"/>
    <property type="match status" value="1"/>
</dbReference>
<sequence>MAKALHKATYKVLEVVHNMVDKKKEMGHEVKEKVKEVKESTNQTPHRKMAVIVASLATSLTAAVVRSSFSSSPSLFLTKLKSAPCLRFTFSVSPFDSYRRRGVKLMAHSARATLGLTQPANIDVPKIAFSAKEIDVAEWKGDILAVGVTEKDMAKDDSKKFENSLLKKLDAKLGGQLSEASSEEDFTGKPGQSLVLRLPGLGSKRIGLIGLGQSATNTYNFRNFGEAIAAAAKTAQASDVGIVLASTGSISNESKLNTASAIVSGTVLGTYEDNRYKSDSKKPVLKSVDILGLGTGSDLVKKLKYAEDVSSAVIFGKELVNSPANVLTPAVLAEEASKIASTYSDVLSATILSAEQCIELKMGSYLGVAAASANPPHFIHLCYKPPSGPVKAKLALVGKGLTFDSGGYNIKTGPGCSIEFMKFDMGGSAAVLGAAKAIGQVKPSGVEVHFIVAACENMISGTGMRPGDIVTASNGKTIEVNNTDAEGRLTLADALVYACNQGVEKIIDLATLTGACVVALGPSIAGVFTPSDELANEVFTAAEASGEKLWRMPLEESYWESMKSGVADMVNTGARQGGAITAALFLKQFVDEKVQWMHIDMAGPVSSEKKRTATGFGILTLVEWVQQHSS</sequence>
<keyword evidence="7" id="KW-0479">Metal-binding</keyword>
<feature type="domain" description="Cytosol aminopeptidase" evidence="9">
    <location>
        <begin position="482"/>
        <end position="489"/>
    </location>
</feature>
<evidence type="ECO:0000256" key="4">
    <source>
        <dbReference type="ARBA" id="ARBA00011867"/>
    </source>
</evidence>
<dbReference type="PANTHER" id="PTHR11963:SF23">
    <property type="entry name" value="CYTOSOL AMINOPEPTIDASE"/>
    <property type="match status" value="1"/>
</dbReference>
<dbReference type="FunFam" id="3.40.630.10:FF:000033">
    <property type="entry name" value="M17 leucyl aminopeptidase"/>
    <property type="match status" value="1"/>
</dbReference>
<dbReference type="SUPFAM" id="SSF53187">
    <property type="entry name" value="Zn-dependent exopeptidases"/>
    <property type="match status" value="1"/>
</dbReference>
<dbReference type="GO" id="GO:0030145">
    <property type="term" value="F:manganese ion binding"/>
    <property type="evidence" value="ECO:0007669"/>
    <property type="project" value="InterPro"/>
</dbReference>
<reference evidence="10" key="1">
    <citation type="journal article" date="2023" name="Mol. Ecol. Resour.">
        <title>Chromosome-level genome assembly of a triploid poplar Populus alba 'Berolinensis'.</title>
        <authorList>
            <person name="Chen S."/>
            <person name="Yu Y."/>
            <person name="Wang X."/>
            <person name="Wang S."/>
            <person name="Zhang T."/>
            <person name="Zhou Y."/>
            <person name="He R."/>
            <person name="Meng N."/>
            <person name="Wang Y."/>
            <person name="Liu W."/>
            <person name="Liu Z."/>
            <person name="Liu J."/>
            <person name="Guo Q."/>
            <person name="Huang H."/>
            <person name="Sederoff R.R."/>
            <person name="Wang G."/>
            <person name="Qu G."/>
            <person name="Chen S."/>
        </authorList>
    </citation>
    <scope>NUCLEOTIDE SEQUENCE</scope>
    <source>
        <strain evidence="10">SC-2020</strain>
    </source>
</reference>
<evidence type="ECO:0000313" key="10">
    <source>
        <dbReference type="EMBL" id="KAJ6994086.1"/>
    </source>
</evidence>
<dbReference type="PRINTS" id="PR00481">
    <property type="entry name" value="LAMNOPPTDASE"/>
</dbReference>
<dbReference type="InterPro" id="IPR043472">
    <property type="entry name" value="Macro_dom-like"/>
</dbReference>
<evidence type="ECO:0000256" key="7">
    <source>
        <dbReference type="ARBA" id="ARBA00022723"/>
    </source>
</evidence>
<gene>
    <name evidence="10" type="ORF">NC653_017033</name>
</gene>
<dbReference type="GO" id="GO:0070006">
    <property type="term" value="F:metalloaminopeptidase activity"/>
    <property type="evidence" value="ECO:0007669"/>
    <property type="project" value="InterPro"/>
</dbReference>
<evidence type="ECO:0000256" key="3">
    <source>
        <dbReference type="ARBA" id="ARBA00009528"/>
    </source>
</evidence>
<comment type="catalytic activity">
    <reaction evidence="2">
        <text>Release of N-terminal proline from a peptide.</text>
        <dbReference type="EC" id="3.4.11.5"/>
    </reaction>
</comment>
<comment type="similarity">
    <text evidence="3">Belongs to the peptidase M17 family.</text>
</comment>
<dbReference type="EMBL" id="JAQIZT010000006">
    <property type="protein sequence ID" value="KAJ6994086.1"/>
    <property type="molecule type" value="Genomic_DNA"/>
</dbReference>
<dbReference type="Pfam" id="PF02789">
    <property type="entry name" value="Peptidase_M17_N"/>
    <property type="match status" value="1"/>
</dbReference>
<dbReference type="GO" id="GO:0005737">
    <property type="term" value="C:cytoplasm"/>
    <property type="evidence" value="ECO:0007669"/>
    <property type="project" value="InterPro"/>
</dbReference>
<dbReference type="InterPro" id="IPR011356">
    <property type="entry name" value="Leucine_aapep/pepB"/>
</dbReference>
<comment type="caution">
    <text evidence="10">The sequence shown here is derived from an EMBL/GenBank/DDBJ whole genome shotgun (WGS) entry which is preliminary data.</text>
</comment>
<evidence type="ECO:0000256" key="2">
    <source>
        <dbReference type="ARBA" id="ARBA00001585"/>
    </source>
</evidence>
<dbReference type="InterPro" id="IPR000819">
    <property type="entry name" value="Peptidase_M17_C"/>
</dbReference>
<dbReference type="InterPro" id="IPR008283">
    <property type="entry name" value="Peptidase_M17_N"/>
</dbReference>
<evidence type="ECO:0000259" key="9">
    <source>
        <dbReference type="PROSITE" id="PS00631"/>
    </source>
</evidence>
<keyword evidence="6" id="KW-0645">Protease</keyword>
<dbReference type="HAMAP" id="MF_00181">
    <property type="entry name" value="Cytosol_peptidase_M17"/>
    <property type="match status" value="1"/>
</dbReference>
<dbReference type="GO" id="GO:0006508">
    <property type="term" value="P:proteolysis"/>
    <property type="evidence" value="ECO:0007669"/>
    <property type="project" value="UniProtKB-KW"/>
</dbReference>
<dbReference type="PROSITE" id="PS00631">
    <property type="entry name" value="CYTOSOL_AP"/>
    <property type="match status" value="1"/>
</dbReference>
<name>A0AAD6QPG8_9ROSI</name>
<keyword evidence="11" id="KW-1185">Reference proteome</keyword>
<comment type="subunit">
    <text evidence="4">Homohexamer (dimer of homotrimers).</text>
</comment>
<keyword evidence="5 10" id="KW-0031">Aminopeptidase</keyword>
<dbReference type="SUPFAM" id="SSF52949">
    <property type="entry name" value="Macro domain-like"/>
    <property type="match status" value="1"/>
</dbReference>